<sequence length="283" mass="30391">MRTTLPFGLGEQTEIEAYSDFAASAPPSVREALGIASQQFGAARALAIREDPSHFFDRAGGFGTDPVTVDLVTEVCDFYREQGITQGAFMIGPDALPQDWSAIATRLHLAEGPHFVKLGCDIETALTATDGVARLDPGLRVGQVEPGQAHEWATVMMSTFGFTTPAAMIDMAASCVGRPGWRQYAVWEGERIIAVGSVFLHGECADMFGGATLAEGRGRGAQSALLTVRARAARDAGCRWLVAETGAEGPGEHNTSLHNMLRSGFERLYDRVTWVWSSREPAA</sequence>
<evidence type="ECO:0000313" key="3">
    <source>
        <dbReference type="Proteomes" id="UP000475666"/>
    </source>
</evidence>
<dbReference type="EMBL" id="JAAGMQ010000883">
    <property type="protein sequence ID" value="NEC37381.1"/>
    <property type="molecule type" value="Genomic_DNA"/>
</dbReference>
<dbReference type="RefSeq" id="WP_164278377.1">
    <property type="nucleotide sequence ID" value="NZ_JAAGMQ010000883.1"/>
</dbReference>
<comment type="caution">
    <text evidence="2">The sequence shown here is derived from an EMBL/GenBank/DDBJ whole genome shotgun (WGS) entry which is preliminary data.</text>
</comment>
<dbReference type="PROSITE" id="PS51186">
    <property type="entry name" value="GNAT"/>
    <property type="match status" value="1"/>
</dbReference>
<protein>
    <submittedName>
        <fullName evidence="2">N-acetyltransferase</fullName>
    </submittedName>
</protein>
<dbReference type="InterPro" id="IPR000182">
    <property type="entry name" value="GNAT_dom"/>
</dbReference>
<accession>A0A6G3TN01</accession>
<evidence type="ECO:0000313" key="2">
    <source>
        <dbReference type="EMBL" id="NEC37381.1"/>
    </source>
</evidence>
<dbReference type="SUPFAM" id="SSF55729">
    <property type="entry name" value="Acyl-CoA N-acyltransferases (Nat)"/>
    <property type="match status" value="1"/>
</dbReference>
<proteinExistence type="predicted"/>
<reference evidence="2 3" key="1">
    <citation type="submission" date="2020-01" db="EMBL/GenBank/DDBJ databases">
        <title>Insect and environment-associated Actinomycetes.</title>
        <authorList>
            <person name="Currrie C."/>
            <person name="Chevrette M."/>
            <person name="Carlson C."/>
            <person name="Stubbendieck R."/>
            <person name="Wendt-Pienkowski E."/>
        </authorList>
    </citation>
    <scope>NUCLEOTIDE SEQUENCE [LARGE SCALE GENOMIC DNA]</scope>
    <source>
        <strain evidence="2 3">SID7739</strain>
    </source>
</reference>
<dbReference type="Gene3D" id="3.40.630.30">
    <property type="match status" value="1"/>
</dbReference>
<organism evidence="2 3">
    <name type="scientific">Streptomyces rubrogriseus</name>
    <dbReference type="NCBI Taxonomy" id="194673"/>
    <lineage>
        <taxon>Bacteria</taxon>
        <taxon>Bacillati</taxon>
        <taxon>Actinomycetota</taxon>
        <taxon>Actinomycetes</taxon>
        <taxon>Kitasatosporales</taxon>
        <taxon>Streptomycetaceae</taxon>
        <taxon>Streptomyces</taxon>
        <taxon>Streptomyces violaceoruber group</taxon>
    </lineage>
</organism>
<evidence type="ECO:0000259" key="1">
    <source>
        <dbReference type="PROSITE" id="PS51186"/>
    </source>
</evidence>
<dbReference type="AlphaFoldDB" id="A0A6G3TN01"/>
<name>A0A6G3TN01_9ACTN</name>
<dbReference type="GO" id="GO:0016747">
    <property type="term" value="F:acyltransferase activity, transferring groups other than amino-acyl groups"/>
    <property type="evidence" value="ECO:0007669"/>
    <property type="project" value="InterPro"/>
</dbReference>
<keyword evidence="2" id="KW-0808">Transferase</keyword>
<dbReference type="Proteomes" id="UP000475666">
    <property type="component" value="Unassembled WGS sequence"/>
</dbReference>
<dbReference type="InterPro" id="IPR016181">
    <property type="entry name" value="Acyl_CoA_acyltransferase"/>
</dbReference>
<gene>
    <name evidence="2" type="ORF">G3I66_30010</name>
</gene>
<feature type="domain" description="N-acetyltransferase" evidence="1">
    <location>
        <begin position="139"/>
        <end position="283"/>
    </location>
</feature>